<feature type="compositionally biased region" description="Gly residues" evidence="2">
    <location>
        <begin position="159"/>
        <end position="175"/>
    </location>
</feature>
<dbReference type="AlphaFoldDB" id="A0A139AGY6"/>
<keyword evidence="1" id="KW-0175">Coiled coil</keyword>
<sequence length="382" mass="41769">MNRGKTSDTGSRAGMKAGGSKSKSTAGQVQGNTLDQWAIRPPPTSTSILGTPVVQSTTTATATAMASGTALTTATMSWADEVEEGELQERRQAAVQPARQHPQQLDGEVTRLLTLLEAANRLQAEMQAELRELRRQVERLTAELVSERLASKRAASGVNGKGVGGRHIPGAGGVGKNNRRETDFVRPSRIAAMFQDRPAARTFERVFVRPRNPMPLIDASLSERRKRIGGLVWEMGIRKEVVAAVMIPGGTVEMIVETEGVEAVLETAHKFRHEVDDKADPFAPPKFTRQTLEQARTITARRTADLCRMLRSREFQETTLAGATEEMRQAVLAEYRKFVRNPYAKLGHRDRAYDKGKGPGNDAPMDLGDEDMRTSSTGAAHA</sequence>
<gene>
    <name evidence="3" type="ORF">M427DRAFT_31975</name>
</gene>
<protein>
    <submittedName>
        <fullName evidence="3">Uncharacterized protein</fullName>
    </submittedName>
</protein>
<feature type="region of interest" description="Disordered" evidence="2">
    <location>
        <begin position="1"/>
        <end position="29"/>
    </location>
</feature>
<dbReference type="Proteomes" id="UP000070544">
    <property type="component" value="Unassembled WGS sequence"/>
</dbReference>
<evidence type="ECO:0000313" key="4">
    <source>
        <dbReference type="Proteomes" id="UP000070544"/>
    </source>
</evidence>
<evidence type="ECO:0000256" key="1">
    <source>
        <dbReference type="SAM" id="Coils"/>
    </source>
</evidence>
<organism evidence="3 4">
    <name type="scientific">Gonapodya prolifera (strain JEL478)</name>
    <name type="common">Monoblepharis prolifera</name>
    <dbReference type="NCBI Taxonomy" id="1344416"/>
    <lineage>
        <taxon>Eukaryota</taxon>
        <taxon>Fungi</taxon>
        <taxon>Fungi incertae sedis</taxon>
        <taxon>Chytridiomycota</taxon>
        <taxon>Chytridiomycota incertae sedis</taxon>
        <taxon>Monoblepharidomycetes</taxon>
        <taxon>Monoblepharidales</taxon>
        <taxon>Gonapodyaceae</taxon>
        <taxon>Gonapodya</taxon>
    </lineage>
</organism>
<evidence type="ECO:0000256" key="2">
    <source>
        <dbReference type="SAM" id="MobiDB-lite"/>
    </source>
</evidence>
<reference evidence="3 4" key="1">
    <citation type="journal article" date="2015" name="Genome Biol. Evol.">
        <title>Phylogenomic analyses indicate that early fungi evolved digesting cell walls of algal ancestors of land plants.</title>
        <authorList>
            <person name="Chang Y."/>
            <person name="Wang S."/>
            <person name="Sekimoto S."/>
            <person name="Aerts A.L."/>
            <person name="Choi C."/>
            <person name="Clum A."/>
            <person name="LaButti K.M."/>
            <person name="Lindquist E.A."/>
            <person name="Yee Ngan C."/>
            <person name="Ohm R.A."/>
            <person name="Salamov A.A."/>
            <person name="Grigoriev I.V."/>
            <person name="Spatafora J.W."/>
            <person name="Berbee M.L."/>
        </authorList>
    </citation>
    <scope>NUCLEOTIDE SEQUENCE [LARGE SCALE GENOMIC DNA]</scope>
    <source>
        <strain evidence="3 4">JEL478</strain>
    </source>
</reference>
<feature type="coiled-coil region" evidence="1">
    <location>
        <begin position="112"/>
        <end position="150"/>
    </location>
</feature>
<dbReference type="EMBL" id="KQ965758">
    <property type="protein sequence ID" value="KXS16066.1"/>
    <property type="molecule type" value="Genomic_DNA"/>
</dbReference>
<proteinExistence type="predicted"/>
<feature type="region of interest" description="Disordered" evidence="2">
    <location>
        <begin position="156"/>
        <end position="180"/>
    </location>
</feature>
<feature type="region of interest" description="Disordered" evidence="2">
    <location>
        <begin position="349"/>
        <end position="382"/>
    </location>
</feature>
<keyword evidence="4" id="KW-1185">Reference proteome</keyword>
<evidence type="ECO:0000313" key="3">
    <source>
        <dbReference type="EMBL" id="KXS16066.1"/>
    </source>
</evidence>
<name>A0A139AGY6_GONPJ</name>
<accession>A0A139AGY6</accession>